<feature type="chain" id="PRO_5034151154" evidence="1">
    <location>
        <begin position="26"/>
        <end position="114"/>
    </location>
</feature>
<name>A0A8H8CDT7_PSICU</name>
<protein>
    <submittedName>
        <fullName evidence="2">Uncharacterized protein</fullName>
    </submittedName>
</protein>
<organism evidence="2">
    <name type="scientific">Psilocybe cubensis</name>
    <name type="common">Psychedelic mushroom</name>
    <name type="synonym">Stropharia cubensis</name>
    <dbReference type="NCBI Taxonomy" id="181762"/>
    <lineage>
        <taxon>Eukaryota</taxon>
        <taxon>Fungi</taxon>
        <taxon>Dikarya</taxon>
        <taxon>Basidiomycota</taxon>
        <taxon>Agaricomycotina</taxon>
        <taxon>Agaricomycetes</taxon>
        <taxon>Agaricomycetidae</taxon>
        <taxon>Agaricales</taxon>
        <taxon>Agaricineae</taxon>
        <taxon>Strophariaceae</taxon>
        <taxon>Psilocybe</taxon>
    </lineage>
</organism>
<evidence type="ECO:0000313" key="2">
    <source>
        <dbReference type="EMBL" id="KAG5161913.1"/>
    </source>
</evidence>
<dbReference type="OrthoDB" id="2911177at2759"/>
<dbReference type="EMBL" id="JAFIQS010000023">
    <property type="protein sequence ID" value="KAG5161913.1"/>
    <property type="molecule type" value="Genomic_DNA"/>
</dbReference>
<reference evidence="2" key="1">
    <citation type="submission" date="2021-02" db="EMBL/GenBank/DDBJ databases">
        <title>Psilocybe cubensis genome.</title>
        <authorList>
            <person name="Mckernan K.J."/>
            <person name="Crawford S."/>
            <person name="Trippe A."/>
            <person name="Kane L.T."/>
            <person name="Mclaughlin S."/>
        </authorList>
    </citation>
    <scope>NUCLEOTIDE SEQUENCE [LARGE SCALE GENOMIC DNA]</scope>
    <source>
        <strain evidence="2">MGC-MH-2018</strain>
    </source>
</reference>
<proteinExistence type="predicted"/>
<gene>
    <name evidence="2" type="ORF">JR316_013201</name>
</gene>
<accession>A0A8H8CDT7</accession>
<sequence>MQNRILLALYTGMLSAMMAFNGVTASSYRIELYSDDNCQDLLAVDSGTFATNGCITQSGVNSIRITDLDDAMIHTWAHGECDHNEWTVPAACPGGNSCIRAPGTESFGFQVGCI</sequence>
<dbReference type="AlphaFoldDB" id="A0A8H8CDT7"/>
<feature type="signal peptide" evidence="1">
    <location>
        <begin position="1"/>
        <end position="25"/>
    </location>
</feature>
<evidence type="ECO:0000256" key="1">
    <source>
        <dbReference type="SAM" id="SignalP"/>
    </source>
</evidence>
<comment type="caution">
    <text evidence="2">The sequence shown here is derived from an EMBL/GenBank/DDBJ whole genome shotgun (WGS) entry which is preliminary data.</text>
</comment>
<keyword evidence="1" id="KW-0732">Signal</keyword>